<comment type="caution">
    <text evidence="1">The sequence shown here is derived from an EMBL/GenBank/DDBJ whole genome shotgun (WGS) entry which is preliminary data.</text>
</comment>
<dbReference type="EMBL" id="AZAJ01000001">
    <property type="protein sequence ID" value="ETA66848.1"/>
    <property type="molecule type" value="Genomic_DNA"/>
</dbReference>
<evidence type="ECO:0000313" key="1">
    <source>
        <dbReference type="EMBL" id="ETA66848.1"/>
    </source>
</evidence>
<proteinExistence type="predicted"/>
<gene>
    <name evidence="1" type="ORF">MettiDRAFT_0251</name>
</gene>
<dbReference type="RefSeq" id="WP_023843984.1">
    <property type="nucleotide sequence ID" value="NZ_AZAJ01000001.1"/>
</dbReference>
<sequence>MKNIKKCMEIYANSTIGASEAGLKLIKNGQYRNNMDEEDIEFARFMIGGMGAK</sequence>
<dbReference type="STRING" id="1090322.MettiDRAFT_0251"/>
<evidence type="ECO:0000313" key="2">
    <source>
        <dbReference type="Proteomes" id="UP000019483"/>
    </source>
</evidence>
<keyword evidence="2" id="KW-1185">Reference proteome</keyword>
<protein>
    <submittedName>
        <fullName evidence="1">Uncharacterized protein</fullName>
    </submittedName>
</protein>
<reference evidence="1 2" key="1">
    <citation type="submission" date="2013-08" db="EMBL/GenBank/DDBJ databases">
        <authorList>
            <consortium name="DOE Joint Genome Institute"/>
            <person name="Eisen J."/>
            <person name="Huntemann M."/>
            <person name="Han J."/>
            <person name="Chen A."/>
            <person name="Kyrpides N."/>
            <person name="Mavromatis K."/>
            <person name="Markowitz V."/>
            <person name="Palaniappan K."/>
            <person name="Ivanova N."/>
            <person name="Schaumberg A."/>
            <person name="Pati A."/>
            <person name="Liolios K."/>
            <person name="Nordberg H.P."/>
            <person name="Cantor M.N."/>
            <person name="Hua S.X."/>
            <person name="Woyke T."/>
        </authorList>
    </citation>
    <scope>NUCLEOTIDE SEQUENCE [LARGE SCALE GENOMIC DNA]</scope>
    <source>
        <strain evidence="1 2">DSM 2278</strain>
    </source>
</reference>
<dbReference type="OrthoDB" id="124546at2157"/>
<accession>W9DP13</accession>
<organism evidence="1 2">
    <name type="scientific">Methanolobus tindarius DSM 2278</name>
    <dbReference type="NCBI Taxonomy" id="1090322"/>
    <lineage>
        <taxon>Archaea</taxon>
        <taxon>Methanobacteriati</taxon>
        <taxon>Methanobacteriota</taxon>
        <taxon>Stenosarchaea group</taxon>
        <taxon>Methanomicrobia</taxon>
        <taxon>Methanosarcinales</taxon>
        <taxon>Methanosarcinaceae</taxon>
        <taxon>Methanolobus</taxon>
    </lineage>
</organism>
<name>W9DP13_METTI</name>
<dbReference type="AlphaFoldDB" id="W9DP13"/>
<dbReference type="Proteomes" id="UP000019483">
    <property type="component" value="Unassembled WGS sequence"/>
</dbReference>
<dbReference type="GeneID" id="96961072"/>